<protein>
    <submittedName>
        <fullName evidence="1">Uncharacterized protein</fullName>
    </submittedName>
</protein>
<accession>A0A6N6JKS7</accession>
<reference evidence="1 2" key="1">
    <citation type="submission" date="2019-12" db="EMBL/GenBank/DDBJ databases">
        <title>Litoreibacter badius sp. nov., a novel bacteriochlorophyll a-containing bacterium in the genus Litoreibacter.</title>
        <authorList>
            <person name="Kanamuro M."/>
            <person name="Takabe Y."/>
            <person name="Mori K."/>
            <person name="Takaichi S."/>
            <person name="Hanada S."/>
        </authorList>
    </citation>
    <scope>NUCLEOTIDE SEQUENCE [LARGE SCALE GENOMIC DNA]</scope>
    <source>
        <strain evidence="1 2">K6</strain>
    </source>
</reference>
<evidence type="ECO:0000313" key="1">
    <source>
        <dbReference type="EMBL" id="GFE66916.1"/>
    </source>
</evidence>
<keyword evidence="2" id="KW-1185">Reference proteome</keyword>
<dbReference type="RefSeq" id="WP_159810379.1">
    <property type="nucleotide sequence ID" value="NZ_BLJE01000006.1"/>
</dbReference>
<organism evidence="1 2">
    <name type="scientific">Litoreibacter roseus</name>
    <dbReference type="NCBI Taxonomy" id="2601869"/>
    <lineage>
        <taxon>Bacteria</taxon>
        <taxon>Pseudomonadati</taxon>
        <taxon>Pseudomonadota</taxon>
        <taxon>Alphaproteobacteria</taxon>
        <taxon>Rhodobacterales</taxon>
        <taxon>Roseobacteraceae</taxon>
        <taxon>Litoreibacter</taxon>
    </lineage>
</organism>
<comment type="caution">
    <text evidence="1">The sequence shown here is derived from an EMBL/GenBank/DDBJ whole genome shotgun (WGS) entry which is preliminary data.</text>
</comment>
<sequence>MVLTSKPKAEFLKDRLVLQRQFAVSNTLDHPDEDALQRFQAEGVQGWIDTANHVEHDHGVTTARRAITDDGQLIWAVAHPEQRFAYSSAAVDPNDAMEEARSAWFARRQIGVRWKDVAVLRLDVLLNGAHFSVTREDAYGAGLCRVGVDKRLRQAGFAQVFAFSARKVAALSLIETQLAYVLFAAHLRHIKRTHKLVRHQDPFPASSAIAGI</sequence>
<dbReference type="EMBL" id="BLJE01000006">
    <property type="protein sequence ID" value="GFE66916.1"/>
    <property type="molecule type" value="Genomic_DNA"/>
</dbReference>
<gene>
    <name evidence="1" type="ORF">KIN_39900</name>
</gene>
<dbReference type="Proteomes" id="UP000436822">
    <property type="component" value="Unassembled WGS sequence"/>
</dbReference>
<evidence type="ECO:0000313" key="2">
    <source>
        <dbReference type="Proteomes" id="UP000436822"/>
    </source>
</evidence>
<dbReference type="AlphaFoldDB" id="A0A6N6JKS7"/>
<name>A0A6N6JKS7_9RHOB</name>
<proteinExistence type="predicted"/>